<dbReference type="InterPro" id="IPR040976">
    <property type="entry name" value="Pkinase_fungal"/>
</dbReference>
<dbReference type="InterPro" id="IPR011009">
    <property type="entry name" value="Kinase-like_dom_sf"/>
</dbReference>
<dbReference type="GO" id="GO:0004672">
    <property type="term" value="F:protein kinase activity"/>
    <property type="evidence" value="ECO:0007669"/>
    <property type="project" value="InterPro"/>
</dbReference>
<comment type="caution">
    <text evidence="3">The sequence shown here is derived from an EMBL/GenBank/DDBJ whole genome shotgun (WGS) entry which is preliminary data.</text>
</comment>
<name>A0AAD7A9L4_9AGAR</name>
<feature type="compositionally biased region" description="Low complexity" evidence="1">
    <location>
        <begin position="25"/>
        <end position="36"/>
    </location>
</feature>
<dbReference type="InterPro" id="IPR000719">
    <property type="entry name" value="Prot_kinase_dom"/>
</dbReference>
<keyword evidence="4" id="KW-1185">Reference proteome</keyword>
<reference evidence="3" key="1">
    <citation type="submission" date="2023-03" db="EMBL/GenBank/DDBJ databases">
        <title>Massive genome expansion in bonnet fungi (Mycena s.s.) driven by repeated elements and novel gene families across ecological guilds.</title>
        <authorList>
            <consortium name="Lawrence Berkeley National Laboratory"/>
            <person name="Harder C.B."/>
            <person name="Miyauchi S."/>
            <person name="Viragh M."/>
            <person name="Kuo A."/>
            <person name="Thoen E."/>
            <person name="Andreopoulos B."/>
            <person name="Lu D."/>
            <person name="Skrede I."/>
            <person name="Drula E."/>
            <person name="Henrissat B."/>
            <person name="Morin E."/>
            <person name="Kohler A."/>
            <person name="Barry K."/>
            <person name="LaButti K."/>
            <person name="Morin E."/>
            <person name="Salamov A."/>
            <person name="Lipzen A."/>
            <person name="Mereny Z."/>
            <person name="Hegedus B."/>
            <person name="Baldrian P."/>
            <person name="Stursova M."/>
            <person name="Weitz H."/>
            <person name="Taylor A."/>
            <person name="Grigoriev I.V."/>
            <person name="Nagy L.G."/>
            <person name="Martin F."/>
            <person name="Kauserud H."/>
        </authorList>
    </citation>
    <scope>NUCLEOTIDE SEQUENCE</scope>
    <source>
        <strain evidence="3">CBHHK002</strain>
    </source>
</reference>
<dbReference type="GO" id="GO:0005524">
    <property type="term" value="F:ATP binding"/>
    <property type="evidence" value="ECO:0007669"/>
    <property type="project" value="InterPro"/>
</dbReference>
<protein>
    <recommendedName>
        <fullName evidence="2">Protein kinase domain-containing protein</fullName>
    </recommendedName>
</protein>
<accession>A0AAD7A9L4</accession>
<evidence type="ECO:0000313" key="3">
    <source>
        <dbReference type="EMBL" id="KAJ7352608.1"/>
    </source>
</evidence>
<proteinExistence type="predicted"/>
<evidence type="ECO:0000259" key="2">
    <source>
        <dbReference type="PROSITE" id="PS50011"/>
    </source>
</evidence>
<evidence type="ECO:0000256" key="1">
    <source>
        <dbReference type="SAM" id="MobiDB-lite"/>
    </source>
</evidence>
<dbReference type="Proteomes" id="UP001218218">
    <property type="component" value="Unassembled WGS sequence"/>
</dbReference>
<organism evidence="3 4">
    <name type="scientific">Mycena albidolilacea</name>
    <dbReference type="NCBI Taxonomy" id="1033008"/>
    <lineage>
        <taxon>Eukaryota</taxon>
        <taxon>Fungi</taxon>
        <taxon>Dikarya</taxon>
        <taxon>Basidiomycota</taxon>
        <taxon>Agaricomycotina</taxon>
        <taxon>Agaricomycetes</taxon>
        <taxon>Agaricomycetidae</taxon>
        <taxon>Agaricales</taxon>
        <taxon>Marasmiineae</taxon>
        <taxon>Mycenaceae</taxon>
        <taxon>Mycena</taxon>
    </lineage>
</organism>
<dbReference type="Gene3D" id="1.10.510.10">
    <property type="entry name" value="Transferase(Phosphotransferase) domain 1"/>
    <property type="match status" value="1"/>
</dbReference>
<evidence type="ECO:0000313" key="4">
    <source>
        <dbReference type="Proteomes" id="UP001218218"/>
    </source>
</evidence>
<feature type="domain" description="Protein kinase" evidence="2">
    <location>
        <begin position="276"/>
        <end position="615"/>
    </location>
</feature>
<gene>
    <name evidence="3" type="ORF">DFH08DRAFT_91311</name>
</gene>
<sequence length="683" mass="76808">MSDFQPVPPSRVYPPNDPPRPSTPPNTSNPASAPNTLDTPIRPGPSSSFPYSSMGGEYIEDAFVHAAHGMRGKYTLVDVKTFLNYLPNPSTNMPSVDKSSFAKVPSPRETEMYKPLISALRPFLKRGWTAVDTSNSADPNPNVFMGHSIKPDITIYSDQPASNSNLCRASDMESFLEVKALRMYEPFGNAIDELEKSPGYARDTRGQLATYFAAMHAAQHRTHSFGVVVVDDTCRLLRHTRSGTTITESFRYAETAHLQTFFWRLSHAEAKERGTDVTFTRVAAGGLESVRATLGARNDPMYRVTVGPHEYFVSDAFTRNHLYPVGRGTRCFVAVRSDTLQKCLLKDTWRLAGYHAEHEVYEKLHQHRVPNIPGVLDSGDVGHTCGYPPEGGWSVPANTTIREHIHYRIVFDVIGEPLSSFESTYNLVSCMRDAFQAHHIAYTAAKVEHRDVSVGNILAVKTAGIYRGLLIDWELARFEEDQISKAYERTGTRQFMAARLFDDPLPTRNVGDDIESFVLLLFWIAVRYAPNKMSDEKRSSFLEQFENPQSKRNLIISYRQSAQGLQLETPGLLAFLAKIGRGYVDRYEVPNSFDDRQEAEELAVKQLALEKHDWLLNIFETALKNEVWKATKDAARVNAIKRVEAAKKRKMDAGAEYVIVDRNKRRRSGERGPQLDSPSSDSD</sequence>
<feature type="compositionally biased region" description="Pro residues" evidence="1">
    <location>
        <begin position="1"/>
        <end position="24"/>
    </location>
</feature>
<dbReference type="EMBL" id="JARIHO010000012">
    <property type="protein sequence ID" value="KAJ7352608.1"/>
    <property type="molecule type" value="Genomic_DNA"/>
</dbReference>
<dbReference type="SUPFAM" id="SSF56112">
    <property type="entry name" value="Protein kinase-like (PK-like)"/>
    <property type="match status" value="1"/>
</dbReference>
<dbReference type="AlphaFoldDB" id="A0AAD7A9L4"/>
<feature type="region of interest" description="Disordered" evidence="1">
    <location>
        <begin position="1"/>
        <end position="49"/>
    </location>
</feature>
<dbReference type="PANTHER" id="PTHR38248">
    <property type="entry name" value="FUNK1 6"/>
    <property type="match status" value="1"/>
</dbReference>
<dbReference type="PROSITE" id="PS50011">
    <property type="entry name" value="PROTEIN_KINASE_DOM"/>
    <property type="match status" value="1"/>
</dbReference>
<dbReference type="PANTHER" id="PTHR38248:SF2">
    <property type="entry name" value="FUNK1 11"/>
    <property type="match status" value="1"/>
</dbReference>
<feature type="region of interest" description="Disordered" evidence="1">
    <location>
        <begin position="662"/>
        <end position="683"/>
    </location>
</feature>
<dbReference type="Pfam" id="PF17667">
    <property type="entry name" value="Pkinase_fungal"/>
    <property type="match status" value="2"/>
</dbReference>